<evidence type="ECO:0000259" key="1">
    <source>
        <dbReference type="PROSITE" id="PS00028"/>
    </source>
</evidence>
<evidence type="ECO:0000313" key="2">
    <source>
        <dbReference type="EMBL" id="MFD1646345.1"/>
    </source>
</evidence>
<gene>
    <name evidence="2" type="ORF">ACFSBL_11700</name>
</gene>
<dbReference type="EMBL" id="JBHUDO010000002">
    <property type="protein sequence ID" value="MFD1646345.1"/>
    <property type="molecule type" value="Genomic_DNA"/>
</dbReference>
<name>A0ABD6DKM0_9EURY</name>
<sequence length="51" mass="5556">MSINPVQCPLCDEMLDGSEDLDTHLVEAHSKTELAEFVVEAWEEGQGPGPT</sequence>
<dbReference type="RefSeq" id="WP_256398134.1">
    <property type="nucleotide sequence ID" value="NZ_JANHJR010000001.1"/>
</dbReference>
<organism evidence="2 3">
    <name type="scientific">Haloarchaeobius litoreus</name>
    <dbReference type="NCBI Taxonomy" id="755306"/>
    <lineage>
        <taxon>Archaea</taxon>
        <taxon>Methanobacteriati</taxon>
        <taxon>Methanobacteriota</taxon>
        <taxon>Stenosarchaea group</taxon>
        <taxon>Halobacteria</taxon>
        <taxon>Halobacteriales</taxon>
        <taxon>Halorubellaceae</taxon>
        <taxon>Haloarchaeobius</taxon>
    </lineage>
</organism>
<dbReference type="InterPro" id="IPR013087">
    <property type="entry name" value="Znf_C2H2_type"/>
</dbReference>
<accession>A0ABD6DKM0</accession>
<dbReference type="PROSITE" id="PS00028">
    <property type="entry name" value="ZINC_FINGER_C2H2_1"/>
    <property type="match status" value="1"/>
</dbReference>
<comment type="caution">
    <text evidence="2">The sequence shown here is derived from an EMBL/GenBank/DDBJ whole genome shotgun (WGS) entry which is preliminary data.</text>
</comment>
<evidence type="ECO:0000313" key="3">
    <source>
        <dbReference type="Proteomes" id="UP001597034"/>
    </source>
</evidence>
<reference evidence="2 3" key="1">
    <citation type="journal article" date="2019" name="Int. J. Syst. Evol. Microbiol.">
        <title>The Global Catalogue of Microorganisms (GCM) 10K type strain sequencing project: providing services to taxonomists for standard genome sequencing and annotation.</title>
        <authorList>
            <consortium name="The Broad Institute Genomics Platform"/>
            <consortium name="The Broad Institute Genome Sequencing Center for Infectious Disease"/>
            <person name="Wu L."/>
            <person name="Ma J."/>
        </authorList>
    </citation>
    <scope>NUCLEOTIDE SEQUENCE [LARGE SCALE GENOMIC DNA]</scope>
    <source>
        <strain evidence="2 3">CGMCC 1.10390</strain>
    </source>
</reference>
<feature type="domain" description="C2H2-type" evidence="1">
    <location>
        <begin position="8"/>
        <end position="29"/>
    </location>
</feature>
<proteinExistence type="predicted"/>
<protein>
    <recommendedName>
        <fullName evidence="1">C2H2-type domain-containing protein</fullName>
    </recommendedName>
</protein>
<dbReference type="AlphaFoldDB" id="A0ABD6DKM0"/>
<keyword evidence="3" id="KW-1185">Reference proteome</keyword>
<dbReference type="Proteomes" id="UP001597034">
    <property type="component" value="Unassembled WGS sequence"/>
</dbReference>